<protein>
    <recommendedName>
        <fullName evidence="4">Sporulation protein YhbH</fullName>
    </recommendedName>
</protein>
<dbReference type="EMBL" id="FTOO01000010">
    <property type="protein sequence ID" value="SIT03234.1"/>
    <property type="molecule type" value="Genomic_DNA"/>
</dbReference>
<feature type="region of interest" description="Disordered" evidence="1">
    <location>
        <begin position="79"/>
        <end position="113"/>
    </location>
</feature>
<dbReference type="AlphaFoldDB" id="A0A1N7NY45"/>
<gene>
    <name evidence="2" type="ORF">SAMN05421799_11063</name>
</gene>
<accession>A0A1N7NY45</accession>
<dbReference type="STRING" id="252246.SAMN05421799_11063"/>
<dbReference type="RefSeq" id="WP_076348249.1">
    <property type="nucleotide sequence ID" value="NZ_FTOO01000010.1"/>
</dbReference>
<evidence type="ECO:0000256" key="1">
    <source>
        <dbReference type="SAM" id="MobiDB-lite"/>
    </source>
</evidence>
<dbReference type="Pfam" id="PF04285">
    <property type="entry name" value="DUF444"/>
    <property type="match status" value="2"/>
</dbReference>
<keyword evidence="3" id="KW-1185">Reference proteome</keyword>
<dbReference type="PANTHER" id="PTHR30510">
    <property type="entry name" value="UPF0229 PROTEIN YEAH"/>
    <property type="match status" value="1"/>
</dbReference>
<evidence type="ECO:0000313" key="2">
    <source>
        <dbReference type="EMBL" id="SIT03234.1"/>
    </source>
</evidence>
<reference evidence="3" key="1">
    <citation type="submission" date="2017-01" db="EMBL/GenBank/DDBJ databases">
        <authorList>
            <person name="Varghese N."/>
            <person name="Submissions S."/>
        </authorList>
    </citation>
    <scope>NUCLEOTIDE SEQUENCE [LARGE SCALE GENOMIC DNA]</scope>
    <source>
        <strain evidence="3">DSM 16176</strain>
    </source>
</reference>
<evidence type="ECO:0008006" key="4">
    <source>
        <dbReference type="Google" id="ProtNLM"/>
    </source>
</evidence>
<dbReference type="NCBIfam" id="TIGR02877">
    <property type="entry name" value="spore_yhbH"/>
    <property type="match status" value="1"/>
</dbReference>
<proteinExistence type="predicted"/>
<dbReference type="PANTHER" id="PTHR30510:SF2">
    <property type="entry name" value="UPF0229 PROTEIN YEAH"/>
    <property type="match status" value="1"/>
</dbReference>
<name>A0A1N7NY45_9BACL</name>
<dbReference type="InterPro" id="IPR006698">
    <property type="entry name" value="UPF0229"/>
</dbReference>
<dbReference type="OrthoDB" id="9788289at2"/>
<dbReference type="InterPro" id="IPR014230">
    <property type="entry name" value="Spore_YhbH"/>
</dbReference>
<evidence type="ECO:0000313" key="3">
    <source>
        <dbReference type="Proteomes" id="UP000186156"/>
    </source>
</evidence>
<dbReference type="Proteomes" id="UP000186156">
    <property type="component" value="Unassembled WGS sequence"/>
</dbReference>
<organism evidence="2 3">
    <name type="scientific">Alicyclobacillus vulcanalis</name>
    <dbReference type="NCBI Taxonomy" id="252246"/>
    <lineage>
        <taxon>Bacteria</taxon>
        <taxon>Bacillati</taxon>
        <taxon>Bacillota</taxon>
        <taxon>Bacilli</taxon>
        <taxon>Bacillales</taxon>
        <taxon>Alicyclobacillaceae</taxon>
        <taxon>Alicyclobacillus</taxon>
    </lineage>
</organism>
<feature type="compositionally biased region" description="Gly residues" evidence="1">
    <location>
        <begin position="100"/>
        <end position="110"/>
    </location>
</feature>
<sequence length="383" mass="44015">MIDFTLQREDWSLHRKGHIDQERHREKVREAIREHLADLVSDESLIMSDGKQIIKIPIRSLEEYRIRYNFQKGKHVGTGSGDTAVGDLVARGKPDQAGQPGPGQGEGAGSEPGVDYAEAEVTLEDIQHELFRELELPDLADKDEADMVVDTVEFRDVRKKGITANIDKKRTLLQALRHAKKDDRVVITPDDLRYKTWETIVKPESNAVILAMMDLSGSMGLFEKYCARTFFFWMTRFLRTKYANVQIRYIAHHTEAHEVDEEYFFTKGESGGTICSSAYRYALDLVRRDYPPERYNIYPIHFSDGDNLTSDNDKCVQLVKELCDVSRMFGYAEVNQYARSSTLMGAYGKLQIPRFRTYVIRDKSEIYGALRHFFSQQQGVKSS</sequence>